<evidence type="ECO:0000256" key="3">
    <source>
        <dbReference type="SAM" id="MobiDB-lite"/>
    </source>
</evidence>
<sequence length="210" mass="23646">MGNTGHNTFPSLIPSLNTARQLQFEQAKFTAIQSGLCRREDYGKRTTKDGLEYEVKWQGYDEAENTWEPKENLDCEDLINEFDKKCLHDSVSTVNKDPIVTTQKIPRARSVKLERNNKRAEEAKKLYISLADRPIKKQKSSPNKPKVAHPTPSTTPLSRLSKDLSQSKSGDDIFGQLVAQKLSALSPGTSADTQIRIMQLLNDVAHKNIH</sequence>
<dbReference type="InterPro" id="IPR023780">
    <property type="entry name" value="Chromo_domain"/>
</dbReference>
<feature type="region of interest" description="Disordered" evidence="3">
    <location>
        <begin position="132"/>
        <end position="168"/>
    </location>
</feature>
<comment type="subcellular location">
    <subcellularLocation>
        <location evidence="1">Nucleus</location>
    </subcellularLocation>
</comment>
<dbReference type="AlphaFoldDB" id="A0A915ELS2"/>
<dbReference type="Gene3D" id="2.40.50.40">
    <property type="match status" value="1"/>
</dbReference>
<dbReference type="InterPro" id="IPR016197">
    <property type="entry name" value="Chromo-like_dom_sf"/>
</dbReference>
<dbReference type="Proteomes" id="UP000887574">
    <property type="component" value="Unplaced"/>
</dbReference>
<keyword evidence="2" id="KW-0539">Nucleus</keyword>
<reference evidence="6" key="1">
    <citation type="submission" date="2022-11" db="UniProtKB">
        <authorList>
            <consortium name="WormBaseParasite"/>
        </authorList>
    </citation>
    <scope>IDENTIFICATION</scope>
</reference>
<accession>A0A915ELS2</accession>
<evidence type="ECO:0000313" key="5">
    <source>
        <dbReference type="Proteomes" id="UP000887574"/>
    </source>
</evidence>
<dbReference type="PROSITE" id="PS50013">
    <property type="entry name" value="CHROMO_2"/>
    <property type="match status" value="1"/>
</dbReference>
<feature type="compositionally biased region" description="Polar residues" evidence="3">
    <location>
        <begin position="151"/>
        <end position="168"/>
    </location>
</feature>
<evidence type="ECO:0000256" key="2">
    <source>
        <dbReference type="ARBA" id="ARBA00023242"/>
    </source>
</evidence>
<dbReference type="Pfam" id="PF00385">
    <property type="entry name" value="Chromo"/>
    <property type="match status" value="1"/>
</dbReference>
<dbReference type="SMART" id="SM00298">
    <property type="entry name" value="CHROMO"/>
    <property type="match status" value="1"/>
</dbReference>
<dbReference type="WBParaSite" id="jg7245">
    <property type="protein sequence ID" value="jg7245"/>
    <property type="gene ID" value="jg7245"/>
</dbReference>
<dbReference type="PANTHER" id="PTHR22812">
    <property type="entry name" value="CHROMOBOX PROTEIN"/>
    <property type="match status" value="1"/>
</dbReference>
<evidence type="ECO:0000256" key="1">
    <source>
        <dbReference type="ARBA" id="ARBA00004123"/>
    </source>
</evidence>
<proteinExistence type="predicted"/>
<protein>
    <submittedName>
        <fullName evidence="6">Chromo domain-containing protein</fullName>
    </submittedName>
</protein>
<dbReference type="InterPro" id="IPR051219">
    <property type="entry name" value="Heterochromatin_chromo-domain"/>
</dbReference>
<dbReference type="CDD" id="cd00024">
    <property type="entry name" value="CD_CSD"/>
    <property type="match status" value="1"/>
</dbReference>
<organism evidence="5 6">
    <name type="scientific">Ditylenchus dipsaci</name>
    <dbReference type="NCBI Taxonomy" id="166011"/>
    <lineage>
        <taxon>Eukaryota</taxon>
        <taxon>Metazoa</taxon>
        <taxon>Ecdysozoa</taxon>
        <taxon>Nematoda</taxon>
        <taxon>Chromadorea</taxon>
        <taxon>Rhabditida</taxon>
        <taxon>Tylenchina</taxon>
        <taxon>Tylenchomorpha</taxon>
        <taxon>Sphaerularioidea</taxon>
        <taxon>Anguinidae</taxon>
        <taxon>Anguininae</taxon>
        <taxon>Ditylenchus</taxon>
    </lineage>
</organism>
<dbReference type="InterPro" id="IPR023779">
    <property type="entry name" value="Chromodomain_CS"/>
</dbReference>
<feature type="domain" description="Chromo" evidence="4">
    <location>
        <begin position="30"/>
        <end position="85"/>
    </location>
</feature>
<keyword evidence="5" id="KW-1185">Reference proteome</keyword>
<dbReference type="GO" id="GO:0005634">
    <property type="term" value="C:nucleus"/>
    <property type="evidence" value="ECO:0007669"/>
    <property type="project" value="UniProtKB-SubCell"/>
</dbReference>
<dbReference type="PROSITE" id="PS00598">
    <property type="entry name" value="CHROMO_1"/>
    <property type="match status" value="1"/>
</dbReference>
<evidence type="ECO:0000313" key="6">
    <source>
        <dbReference type="WBParaSite" id="jg7245"/>
    </source>
</evidence>
<dbReference type="SUPFAM" id="SSF54160">
    <property type="entry name" value="Chromo domain-like"/>
    <property type="match status" value="1"/>
</dbReference>
<name>A0A915ELS2_9BILA</name>
<dbReference type="InterPro" id="IPR000953">
    <property type="entry name" value="Chromo/chromo_shadow_dom"/>
</dbReference>
<evidence type="ECO:0000259" key="4">
    <source>
        <dbReference type="PROSITE" id="PS50013"/>
    </source>
</evidence>